<evidence type="ECO:0000256" key="5">
    <source>
        <dbReference type="ARBA" id="ARBA00023157"/>
    </source>
</evidence>
<keyword evidence="4" id="KW-0593">Phospholipase A2 inhibitor</keyword>
<dbReference type="Gene3D" id="2.10.60.10">
    <property type="entry name" value="CD59"/>
    <property type="match status" value="2"/>
</dbReference>
<dbReference type="Pfam" id="PF00021">
    <property type="entry name" value="UPAR_LY6"/>
    <property type="match status" value="1"/>
</dbReference>
<keyword evidence="3" id="KW-0964">Secreted</keyword>
<dbReference type="InterPro" id="IPR045860">
    <property type="entry name" value="Snake_toxin-like_sf"/>
</dbReference>
<dbReference type="CDD" id="cd23572">
    <property type="entry name" value="TFP_LU_ECD_PINLYP_rpt2"/>
    <property type="match status" value="1"/>
</dbReference>
<accession>A0ABM5ES22</accession>
<dbReference type="SMART" id="SM00134">
    <property type="entry name" value="LU"/>
    <property type="match status" value="1"/>
</dbReference>
<reference evidence="9" key="1">
    <citation type="submission" date="2025-08" db="UniProtKB">
        <authorList>
            <consortium name="RefSeq"/>
        </authorList>
    </citation>
    <scope>IDENTIFICATION</scope>
</reference>
<evidence type="ECO:0000256" key="3">
    <source>
        <dbReference type="ARBA" id="ARBA00022525"/>
    </source>
</evidence>
<protein>
    <submittedName>
        <fullName evidence="9">Ly6/PLAUR domain-containing protein 8</fullName>
    </submittedName>
</protein>
<evidence type="ECO:0000256" key="6">
    <source>
        <dbReference type="SAM" id="SignalP"/>
    </source>
</evidence>
<organism evidence="8 9">
    <name type="scientific">Pogona vitticeps</name>
    <name type="common">central bearded dragon</name>
    <dbReference type="NCBI Taxonomy" id="103695"/>
    <lineage>
        <taxon>Eukaryota</taxon>
        <taxon>Metazoa</taxon>
        <taxon>Chordata</taxon>
        <taxon>Craniata</taxon>
        <taxon>Vertebrata</taxon>
        <taxon>Euteleostomi</taxon>
        <taxon>Lepidosauria</taxon>
        <taxon>Squamata</taxon>
        <taxon>Bifurcata</taxon>
        <taxon>Unidentata</taxon>
        <taxon>Episquamata</taxon>
        <taxon>Toxicofera</taxon>
        <taxon>Iguania</taxon>
        <taxon>Acrodonta</taxon>
        <taxon>Agamidae</taxon>
        <taxon>Amphibolurinae</taxon>
        <taxon>Pogona</taxon>
    </lineage>
</organism>
<evidence type="ECO:0000256" key="1">
    <source>
        <dbReference type="ARBA" id="ARBA00004613"/>
    </source>
</evidence>
<comment type="similarity">
    <text evidence="2">Belongs to the CNF-like-inhibitor family.</text>
</comment>
<evidence type="ECO:0000259" key="7">
    <source>
        <dbReference type="SMART" id="SM00134"/>
    </source>
</evidence>
<keyword evidence="5" id="KW-1015">Disulfide bond</keyword>
<dbReference type="InterPro" id="IPR004126">
    <property type="entry name" value="PLipase_A2_inh_N"/>
</dbReference>
<proteinExistence type="inferred from homology"/>
<dbReference type="SUPFAM" id="SSF57302">
    <property type="entry name" value="Snake toxin-like"/>
    <property type="match status" value="2"/>
</dbReference>
<evidence type="ECO:0000313" key="9">
    <source>
        <dbReference type="RefSeq" id="XP_072835932.1"/>
    </source>
</evidence>
<evidence type="ECO:0000313" key="8">
    <source>
        <dbReference type="Proteomes" id="UP001652642"/>
    </source>
</evidence>
<keyword evidence="6" id="KW-0732">Signal</keyword>
<dbReference type="Proteomes" id="UP001652642">
    <property type="component" value="Chromosome 9"/>
</dbReference>
<keyword evidence="8" id="KW-1185">Reference proteome</keyword>
<sequence length="198" mass="20934">MQTILGSFLFLVLLRTGTSLECEVCNGMGNSCTGSMMTCEPGLDTCAIILTENSLAGERIQTVMKQCYYSNACNSLTTDMNLGQGRYVRTIVSCCEGDACRTTSPQISSAMQPNGKQCPACYSLSASGCDIVTADCDGEENYCLDMVQKVTYGKFVVNVSMKGCVTENVCAAKEGQTSSSGIDTNIMKVSCTPAPVAA</sequence>
<name>A0ABM5ES22_9SAUR</name>
<dbReference type="CDD" id="cd23588">
    <property type="entry name" value="TFP_LU_ECD_PLIG"/>
    <property type="match status" value="1"/>
</dbReference>
<dbReference type="GeneID" id="110070641"/>
<feature type="chain" id="PRO_5045232014" evidence="6">
    <location>
        <begin position="20"/>
        <end position="198"/>
    </location>
</feature>
<gene>
    <name evidence="9" type="primary">LYPD8</name>
</gene>
<dbReference type="Pfam" id="PF02988">
    <property type="entry name" value="PLA2_inh"/>
    <property type="match status" value="1"/>
</dbReference>
<dbReference type="PANTHER" id="PTHR20914">
    <property type="entry name" value="LY6/PLAUR DOMAIN-CONTAINING PROTEIN 8"/>
    <property type="match status" value="1"/>
</dbReference>
<dbReference type="PANTHER" id="PTHR20914:SF30">
    <property type="entry name" value="LY6_PLAUR DOMAIN CONTAINING 9"/>
    <property type="match status" value="1"/>
</dbReference>
<evidence type="ECO:0000256" key="2">
    <source>
        <dbReference type="ARBA" id="ARBA00006570"/>
    </source>
</evidence>
<comment type="subcellular location">
    <subcellularLocation>
        <location evidence="1">Secreted</location>
    </subcellularLocation>
</comment>
<feature type="signal peptide" evidence="6">
    <location>
        <begin position="1"/>
        <end position="19"/>
    </location>
</feature>
<dbReference type="InterPro" id="IPR016054">
    <property type="entry name" value="LY6_UPA_recep-like"/>
</dbReference>
<dbReference type="InterPro" id="IPR050918">
    <property type="entry name" value="CNF-like_PLA2_Inhibitor"/>
</dbReference>
<feature type="domain" description="UPAR/Ly6" evidence="7">
    <location>
        <begin position="20"/>
        <end position="112"/>
    </location>
</feature>
<evidence type="ECO:0000256" key="4">
    <source>
        <dbReference type="ARBA" id="ARBA00023005"/>
    </source>
</evidence>
<dbReference type="RefSeq" id="XP_072835932.1">
    <property type="nucleotide sequence ID" value="XM_072979831.1"/>
</dbReference>